<organism evidence="9">
    <name type="scientific">Streptomyces sp. NBC_01401</name>
    <dbReference type="NCBI Taxonomy" id="2903854"/>
    <lineage>
        <taxon>Bacteria</taxon>
        <taxon>Bacillati</taxon>
        <taxon>Actinomycetota</taxon>
        <taxon>Actinomycetes</taxon>
        <taxon>Kitasatosporales</taxon>
        <taxon>Streptomycetaceae</taxon>
        <taxon>Streptomyces</taxon>
    </lineage>
</organism>
<dbReference type="Gene3D" id="1.10.3720.10">
    <property type="entry name" value="MetI-like"/>
    <property type="match status" value="1"/>
</dbReference>
<dbReference type="AlphaFoldDB" id="A0AAU3GMG9"/>
<keyword evidence="2 7" id="KW-0813">Transport</keyword>
<dbReference type="PANTHER" id="PTHR43386:SF25">
    <property type="entry name" value="PEPTIDE ABC TRANSPORTER PERMEASE PROTEIN"/>
    <property type="match status" value="1"/>
</dbReference>
<feature type="transmembrane region" description="Helical" evidence="7">
    <location>
        <begin position="239"/>
        <end position="259"/>
    </location>
</feature>
<dbReference type="InterPro" id="IPR050366">
    <property type="entry name" value="BP-dependent_transpt_permease"/>
</dbReference>
<evidence type="ECO:0000256" key="3">
    <source>
        <dbReference type="ARBA" id="ARBA00022475"/>
    </source>
</evidence>
<comment type="similarity">
    <text evidence="7">Belongs to the binding-protein-dependent transport system permease family.</text>
</comment>
<evidence type="ECO:0000256" key="5">
    <source>
        <dbReference type="ARBA" id="ARBA00022989"/>
    </source>
</evidence>
<keyword evidence="5 7" id="KW-1133">Transmembrane helix</keyword>
<keyword evidence="3" id="KW-1003">Cell membrane</keyword>
<dbReference type="GO" id="GO:0055085">
    <property type="term" value="P:transmembrane transport"/>
    <property type="evidence" value="ECO:0007669"/>
    <property type="project" value="InterPro"/>
</dbReference>
<dbReference type="InterPro" id="IPR000515">
    <property type="entry name" value="MetI-like"/>
</dbReference>
<feature type="transmembrane region" description="Helical" evidence="7">
    <location>
        <begin position="154"/>
        <end position="179"/>
    </location>
</feature>
<keyword evidence="6 7" id="KW-0472">Membrane</keyword>
<dbReference type="PANTHER" id="PTHR43386">
    <property type="entry name" value="OLIGOPEPTIDE TRANSPORT SYSTEM PERMEASE PROTEIN APPC"/>
    <property type="match status" value="1"/>
</dbReference>
<comment type="subcellular location">
    <subcellularLocation>
        <location evidence="1 7">Cell membrane</location>
        <topology evidence="1 7">Multi-pass membrane protein</topology>
    </subcellularLocation>
</comment>
<reference evidence="9" key="1">
    <citation type="submission" date="2022-10" db="EMBL/GenBank/DDBJ databases">
        <title>The complete genomes of actinobacterial strains from the NBC collection.</title>
        <authorList>
            <person name="Joergensen T.S."/>
            <person name="Alvarez Arevalo M."/>
            <person name="Sterndorff E.B."/>
            <person name="Faurdal D."/>
            <person name="Vuksanovic O."/>
            <person name="Mourched A.-S."/>
            <person name="Charusanti P."/>
            <person name="Shaw S."/>
            <person name="Blin K."/>
            <person name="Weber T."/>
        </authorList>
    </citation>
    <scope>NUCLEOTIDE SEQUENCE</scope>
    <source>
        <strain evidence="9">NBC_01401</strain>
    </source>
</reference>
<evidence type="ECO:0000256" key="7">
    <source>
        <dbReference type="RuleBase" id="RU363032"/>
    </source>
</evidence>
<evidence type="ECO:0000256" key="1">
    <source>
        <dbReference type="ARBA" id="ARBA00004651"/>
    </source>
</evidence>
<dbReference type="CDD" id="cd06261">
    <property type="entry name" value="TM_PBP2"/>
    <property type="match status" value="1"/>
</dbReference>
<dbReference type="PROSITE" id="PS50928">
    <property type="entry name" value="ABC_TM1"/>
    <property type="match status" value="1"/>
</dbReference>
<evidence type="ECO:0000256" key="2">
    <source>
        <dbReference type="ARBA" id="ARBA00022448"/>
    </source>
</evidence>
<proteinExistence type="inferred from homology"/>
<gene>
    <name evidence="9" type="ORF">OG626_04800</name>
</gene>
<evidence type="ECO:0000256" key="4">
    <source>
        <dbReference type="ARBA" id="ARBA00022692"/>
    </source>
</evidence>
<keyword evidence="4 7" id="KW-0812">Transmembrane</keyword>
<evidence type="ECO:0000256" key="6">
    <source>
        <dbReference type="ARBA" id="ARBA00023136"/>
    </source>
</evidence>
<dbReference type="SUPFAM" id="SSF161098">
    <property type="entry name" value="MetI-like"/>
    <property type="match status" value="1"/>
</dbReference>
<feature type="domain" description="ABC transmembrane type-1" evidence="8">
    <location>
        <begin position="74"/>
        <end position="259"/>
    </location>
</feature>
<dbReference type="InterPro" id="IPR035906">
    <property type="entry name" value="MetI-like_sf"/>
</dbReference>
<dbReference type="GO" id="GO:0005886">
    <property type="term" value="C:plasma membrane"/>
    <property type="evidence" value="ECO:0007669"/>
    <property type="project" value="UniProtKB-SubCell"/>
</dbReference>
<feature type="transmembrane region" description="Helical" evidence="7">
    <location>
        <begin position="72"/>
        <end position="97"/>
    </location>
</feature>
<sequence length="295" mass="30767">MVRRVLSLTSGRIAVGILVLIALLAVCGPWLAPQDPLTTSDNTLASASGAHWLGTDYLGRDVFSRLLDGSRISVLGSLEVALMALVVGAIPGILSVYSGRVFEWLTLRLADTLVALPFLLFAIAVIALLGNGITQAMLVTGALVSPLFYRVSRAATLAVARSPYVEAAIVSGASVGWVVRRHVWVKVLPPIAVALAQTIGVGFVIVSSLTFLGIGVQPPAPTWGGLLASDLGYLSHQPWAPVAPALLIMVTVWACNLLADAIRDVSGEAGRTLVNQRKARAHTGTSAPVSVGGSR</sequence>
<dbReference type="EMBL" id="CP109535">
    <property type="protein sequence ID" value="WTY94263.1"/>
    <property type="molecule type" value="Genomic_DNA"/>
</dbReference>
<feature type="transmembrane region" description="Helical" evidence="7">
    <location>
        <begin position="191"/>
        <end position="214"/>
    </location>
</feature>
<feature type="transmembrane region" description="Helical" evidence="7">
    <location>
        <begin position="109"/>
        <end position="134"/>
    </location>
</feature>
<evidence type="ECO:0000313" key="9">
    <source>
        <dbReference type="EMBL" id="WTY94263.1"/>
    </source>
</evidence>
<name>A0AAU3GMG9_9ACTN</name>
<protein>
    <submittedName>
        <fullName evidence="9">ABC transporter permease</fullName>
    </submittedName>
</protein>
<evidence type="ECO:0000259" key="8">
    <source>
        <dbReference type="PROSITE" id="PS50928"/>
    </source>
</evidence>
<accession>A0AAU3GMG9</accession>
<dbReference type="Pfam" id="PF00528">
    <property type="entry name" value="BPD_transp_1"/>
    <property type="match status" value="1"/>
</dbReference>
<feature type="transmembrane region" description="Helical" evidence="7">
    <location>
        <begin position="12"/>
        <end position="32"/>
    </location>
</feature>